<gene>
    <name evidence="12" type="ORF">AURANDRAFT_25630</name>
</gene>
<accession>F0Y7U8</accession>
<evidence type="ECO:0000256" key="6">
    <source>
        <dbReference type="ARBA" id="ARBA00022723"/>
    </source>
</evidence>
<organism evidence="13">
    <name type="scientific">Aureococcus anophagefferens</name>
    <name type="common">Harmful bloom alga</name>
    <dbReference type="NCBI Taxonomy" id="44056"/>
    <lineage>
        <taxon>Eukaryota</taxon>
        <taxon>Sar</taxon>
        <taxon>Stramenopiles</taxon>
        <taxon>Ochrophyta</taxon>
        <taxon>Pelagophyceae</taxon>
        <taxon>Pelagomonadales</taxon>
        <taxon>Pelagomonadaceae</taxon>
        <taxon>Aureococcus</taxon>
    </lineage>
</organism>
<protein>
    <recommendedName>
        <fullName evidence="14">NADH:flavin oxidoreductase/NADH oxidase N-terminal domain-containing protein</fullName>
    </recommendedName>
</protein>
<reference evidence="12 13" key="1">
    <citation type="journal article" date="2011" name="Proc. Natl. Acad. Sci. U.S.A.">
        <title>Niche of harmful alga Aureococcus anophagefferens revealed through ecogenomics.</title>
        <authorList>
            <person name="Gobler C.J."/>
            <person name="Berry D.L."/>
            <person name="Dyhrman S.T."/>
            <person name="Wilhelm S.W."/>
            <person name="Salamov A."/>
            <person name="Lobanov A.V."/>
            <person name="Zhang Y."/>
            <person name="Collier J.L."/>
            <person name="Wurch L.L."/>
            <person name="Kustka A.B."/>
            <person name="Dill B.D."/>
            <person name="Shah M."/>
            <person name="VerBerkmoes N.C."/>
            <person name="Kuo A."/>
            <person name="Terry A."/>
            <person name="Pangilinan J."/>
            <person name="Lindquist E.A."/>
            <person name="Lucas S."/>
            <person name="Paulsen I.T."/>
            <person name="Hattenrath-Lehmann T.K."/>
            <person name="Talmage S.C."/>
            <person name="Walker E.A."/>
            <person name="Koch F."/>
            <person name="Burson A.M."/>
            <person name="Marcoval M.A."/>
            <person name="Tang Y.Z."/>
            <person name="Lecleir G.R."/>
            <person name="Coyne K.J."/>
            <person name="Berg G.M."/>
            <person name="Bertrand E.M."/>
            <person name="Saito M.A."/>
            <person name="Gladyshev V.N."/>
            <person name="Grigoriev I.V."/>
        </authorList>
    </citation>
    <scope>NUCLEOTIDE SEQUENCE [LARGE SCALE GENOMIC DNA]</scope>
    <source>
        <strain evidence="13">CCMP 1984</strain>
    </source>
</reference>
<dbReference type="GO" id="GO:0046872">
    <property type="term" value="F:metal ion binding"/>
    <property type="evidence" value="ECO:0007669"/>
    <property type="project" value="UniProtKB-KW"/>
</dbReference>
<feature type="domain" description="FAD/NAD(P)-binding" evidence="11">
    <location>
        <begin position="427"/>
        <end position="694"/>
    </location>
</feature>
<dbReference type="OMA" id="WGGDYAR"/>
<dbReference type="PANTHER" id="PTHR42917">
    <property type="entry name" value="2,4-DIENOYL-COA REDUCTASE"/>
    <property type="match status" value="1"/>
</dbReference>
<keyword evidence="13" id="KW-1185">Reference proteome</keyword>
<comment type="similarity">
    <text evidence="3">In the N-terminal section; belongs to the NADH:flavin oxidoreductase/NADH oxidase family.</text>
</comment>
<evidence type="ECO:0000313" key="13">
    <source>
        <dbReference type="Proteomes" id="UP000002729"/>
    </source>
</evidence>
<dbReference type="eggNOG" id="KOG0399">
    <property type="taxonomic scope" value="Eukaryota"/>
</dbReference>
<evidence type="ECO:0000259" key="11">
    <source>
        <dbReference type="Pfam" id="PF07992"/>
    </source>
</evidence>
<evidence type="ECO:0000256" key="5">
    <source>
        <dbReference type="ARBA" id="ARBA00022643"/>
    </source>
</evidence>
<keyword evidence="9" id="KW-0411">Iron-sulfur</keyword>
<dbReference type="InterPro" id="IPR013785">
    <property type="entry name" value="Aldolase_TIM"/>
</dbReference>
<dbReference type="InParanoid" id="F0Y7U8"/>
<evidence type="ECO:0000256" key="4">
    <source>
        <dbReference type="ARBA" id="ARBA00022630"/>
    </source>
</evidence>
<dbReference type="eggNOG" id="KOG0134">
    <property type="taxonomic scope" value="Eukaryota"/>
</dbReference>
<dbReference type="Gene3D" id="3.40.50.720">
    <property type="entry name" value="NAD(P)-binding Rossmann-like Domain"/>
    <property type="match status" value="1"/>
</dbReference>
<keyword evidence="8" id="KW-0408">Iron</keyword>
<comment type="cofactor">
    <cofactor evidence="2">
        <name>[4Fe-4S] cluster</name>
        <dbReference type="ChEBI" id="CHEBI:49883"/>
    </cofactor>
</comment>
<keyword evidence="4" id="KW-0285">Flavoprotein</keyword>
<evidence type="ECO:0008006" key="14">
    <source>
        <dbReference type="Google" id="ProtNLM"/>
    </source>
</evidence>
<dbReference type="InterPro" id="IPR001155">
    <property type="entry name" value="OxRdtase_FMN_N"/>
</dbReference>
<dbReference type="AlphaFoldDB" id="F0Y7U8"/>
<dbReference type="SUPFAM" id="SSF51905">
    <property type="entry name" value="FAD/NAD(P)-binding domain"/>
    <property type="match status" value="1"/>
</dbReference>
<dbReference type="GeneID" id="20220080"/>
<dbReference type="KEGG" id="aaf:AURANDRAFT_25630"/>
<dbReference type="Gene3D" id="3.50.50.60">
    <property type="entry name" value="FAD/NAD(P)-binding domain"/>
    <property type="match status" value="1"/>
</dbReference>
<keyword evidence="6" id="KW-0479">Metal-binding</keyword>
<dbReference type="InterPro" id="IPR023753">
    <property type="entry name" value="FAD/NAD-binding_dom"/>
</dbReference>
<evidence type="ECO:0000256" key="2">
    <source>
        <dbReference type="ARBA" id="ARBA00001966"/>
    </source>
</evidence>
<dbReference type="SUPFAM" id="SSF51395">
    <property type="entry name" value="FMN-linked oxidoreductases"/>
    <property type="match status" value="1"/>
</dbReference>
<dbReference type="InterPro" id="IPR036188">
    <property type="entry name" value="FAD/NAD-bd_sf"/>
</dbReference>
<evidence type="ECO:0000256" key="7">
    <source>
        <dbReference type="ARBA" id="ARBA00023002"/>
    </source>
</evidence>
<proteinExistence type="inferred from homology"/>
<dbReference type="InterPro" id="IPR051793">
    <property type="entry name" value="NADH:flavin_oxidoreductase"/>
</dbReference>
<dbReference type="GO" id="GO:0016491">
    <property type="term" value="F:oxidoreductase activity"/>
    <property type="evidence" value="ECO:0007669"/>
    <property type="project" value="UniProtKB-KW"/>
</dbReference>
<evidence type="ECO:0000259" key="10">
    <source>
        <dbReference type="Pfam" id="PF00724"/>
    </source>
</evidence>
<dbReference type="EMBL" id="GL833127">
    <property type="protein sequence ID" value="EGB08830.1"/>
    <property type="molecule type" value="Genomic_DNA"/>
</dbReference>
<dbReference type="PANTHER" id="PTHR42917:SF2">
    <property type="entry name" value="2,4-DIENOYL-COA REDUCTASE [(2E)-ENOYL-COA-PRODUCING]"/>
    <property type="match status" value="1"/>
</dbReference>
<evidence type="ECO:0000256" key="9">
    <source>
        <dbReference type="ARBA" id="ARBA00023014"/>
    </source>
</evidence>
<dbReference type="GO" id="GO:0010181">
    <property type="term" value="F:FMN binding"/>
    <property type="evidence" value="ECO:0007669"/>
    <property type="project" value="InterPro"/>
</dbReference>
<dbReference type="OrthoDB" id="276546at2759"/>
<dbReference type="RefSeq" id="XP_009036808.1">
    <property type="nucleotide sequence ID" value="XM_009038560.1"/>
</dbReference>
<keyword evidence="7" id="KW-0560">Oxidoreductase</keyword>
<evidence type="ECO:0000256" key="3">
    <source>
        <dbReference type="ARBA" id="ARBA00011048"/>
    </source>
</evidence>
<evidence type="ECO:0000313" key="12">
    <source>
        <dbReference type="EMBL" id="EGB08830.1"/>
    </source>
</evidence>
<comment type="cofactor">
    <cofactor evidence="1">
        <name>FMN</name>
        <dbReference type="ChEBI" id="CHEBI:58210"/>
    </cofactor>
</comment>
<dbReference type="Pfam" id="PF07992">
    <property type="entry name" value="Pyr_redox_2"/>
    <property type="match status" value="1"/>
</dbReference>
<evidence type="ECO:0000256" key="8">
    <source>
        <dbReference type="ARBA" id="ARBA00023004"/>
    </source>
</evidence>
<sequence length="757" mass="80829">MASTLRAARAGLSRRRQLRAFSAVEQRPELPYCSSSDDHPHGTYPHLFAPLTLPCGLTLRNRTLMGSMHTGLEEHHDADGGLGRMAAFYGERAAGGAGIIVTGGVAPNREGWVLPMAGKMSTAKEAAQHACVTEAVHDAGGLIAMQILHAGRYAYHPMAVAPSKKKAPINVITPRALSDKDIRRTIDDFARCAELAKSCGYDGVEIMGSEGYFINEFLAPRTNVRDDDWGGSFENRSRLALEIMKAVRAAVGVEDFAVIFRVSMLELVENGLSFDESVELSAALHAAGVDIINTGIGWHEARVPTIATCVPRGAFAFATRNVKDALDAKAAHPLLCATNRINDAATAERILARGDADLVSLARPFLADENIVRKAWEGAEAETNTCIGCNQACLDHTFKLVPVSCLVNPRAGHETLLNLEQAPAPQRVAVVGAGPAGLSCASALGERGHAVTLFEASDRVGGQFNLAARVPGKQEFWETLRYFESQLEKHAVDVRLNTTADADALKTFDKVVVATGVKPRELPHLRSSKNVTVHGYVDVLKEGGAKLGDRVAVVGGGGIGFDVSEFLTHDAHHEPESEGELDAFCAEWGIDRSGARSNGSGLAPKTAAPPARTVHLLQRKKSALGAGLGKTTGWIHRAALRQRGVEFVRGCEYVSVEDDGFHVKVDGEPRVLDVTDVVLCAGQVSVNDLYDETDVDAFLIGGAQKAGELDAKRAIDQGYRLAGAIETAEPGAVLEMPVGWQASALKMLRDAMGRNSA</sequence>
<dbReference type="SUPFAM" id="SSF51971">
    <property type="entry name" value="Nucleotide-binding domain"/>
    <property type="match status" value="1"/>
</dbReference>
<feature type="domain" description="NADH:flavin oxidoreductase/NADH oxidase N-terminal" evidence="10">
    <location>
        <begin position="47"/>
        <end position="380"/>
    </location>
</feature>
<dbReference type="Gene3D" id="3.20.20.70">
    <property type="entry name" value="Aldolase class I"/>
    <property type="match status" value="1"/>
</dbReference>
<evidence type="ECO:0000256" key="1">
    <source>
        <dbReference type="ARBA" id="ARBA00001917"/>
    </source>
</evidence>
<dbReference type="Proteomes" id="UP000002729">
    <property type="component" value="Unassembled WGS sequence"/>
</dbReference>
<dbReference type="CDD" id="cd02930">
    <property type="entry name" value="DCR_FMN"/>
    <property type="match status" value="1"/>
</dbReference>
<name>F0Y7U8_AURAN</name>
<dbReference type="Pfam" id="PF00724">
    <property type="entry name" value="Oxidored_FMN"/>
    <property type="match status" value="1"/>
</dbReference>
<dbReference type="GO" id="GO:0051536">
    <property type="term" value="F:iron-sulfur cluster binding"/>
    <property type="evidence" value="ECO:0007669"/>
    <property type="project" value="UniProtKB-KW"/>
</dbReference>
<keyword evidence="5" id="KW-0288">FMN</keyword>
<dbReference type="PRINTS" id="PR00419">
    <property type="entry name" value="ADXRDTASE"/>
</dbReference>